<dbReference type="GO" id="GO:0030150">
    <property type="term" value="P:protein import into mitochondrial matrix"/>
    <property type="evidence" value="ECO:0007669"/>
    <property type="project" value="TreeGrafter"/>
</dbReference>
<evidence type="ECO:0000256" key="8">
    <source>
        <dbReference type="ARBA" id="ARBA00023136"/>
    </source>
</evidence>
<keyword evidence="12" id="KW-1185">Reference proteome</keyword>
<accession>A0A9W8E4Y6</accession>
<dbReference type="GO" id="GO:0030943">
    <property type="term" value="F:mitochondrion targeting sequence binding"/>
    <property type="evidence" value="ECO:0007669"/>
    <property type="project" value="TreeGrafter"/>
</dbReference>
<proteinExistence type="inferred from homology"/>
<feature type="repeat" description="TPR" evidence="10">
    <location>
        <begin position="196"/>
        <end position="229"/>
    </location>
</feature>
<keyword evidence="5 10" id="KW-0802">TPR repeat</keyword>
<evidence type="ECO:0000256" key="6">
    <source>
        <dbReference type="ARBA" id="ARBA00022989"/>
    </source>
</evidence>
<evidence type="ECO:0000256" key="7">
    <source>
        <dbReference type="ARBA" id="ARBA00023128"/>
    </source>
</evidence>
<dbReference type="Proteomes" id="UP001150925">
    <property type="component" value="Unassembled WGS sequence"/>
</dbReference>
<dbReference type="SUPFAM" id="SSF48452">
    <property type="entry name" value="TPR-like"/>
    <property type="match status" value="2"/>
</dbReference>
<dbReference type="InterPro" id="IPR019734">
    <property type="entry name" value="TPR_rpt"/>
</dbReference>
<dbReference type="GO" id="GO:0008320">
    <property type="term" value="F:protein transmembrane transporter activity"/>
    <property type="evidence" value="ECO:0007669"/>
    <property type="project" value="TreeGrafter"/>
</dbReference>
<dbReference type="Pfam" id="PF13432">
    <property type="entry name" value="TPR_16"/>
    <property type="match status" value="1"/>
</dbReference>
<dbReference type="Pfam" id="PF07719">
    <property type="entry name" value="TPR_2"/>
    <property type="match status" value="1"/>
</dbReference>
<evidence type="ECO:0000313" key="11">
    <source>
        <dbReference type="EMBL" id="KAJ1957012.1"/>
    </source>
</evidence>
<evidence type="ECO:0000256" key="9">
    <source>
        <dbReference type="ARBA" id="ARBA00038030"/>
    </source>
</evidence>
<comment type="subcellular location">
    <subcellularLocation>
        <location evidence="1">Mitochondrion outer membrane</location>
        <topology evidence="1">Single-pass membrane protein</topology>
    </subcellularLocation>
</comment>
<evidence type="ECO:0000256" key="4">
    <source>
        <dbReference type="ARBA" id="ARBA00022787"/>
    </source>
</evidence>
<dbReference type="AlphaFoldDB" id="A0A9W8E4Y6"/>
<sequence length="336" mass="37743">MASYRPDPTIGEPPANLENEDAGVQAYWKAQEQLAAKNYPGALEAVQEALTAGCGLHESHALTLRGTLYFLMGDTEHALEDFNRALELDPSHIPTYLKKANVYTERQRIMDTIGALEAASQVPNSDQTEVHYQKGQVFFISNEFEHAIKEFEEAIKLDPTFIFPYIQMAVCQYKNGNTSAAEAKFREILAKFPDNSDVYNYYAEILADQRKFDEALTTFDKAIELDPDNAVAMVNKALMLYQWQHDTTGAMKLVKTALTRDPDCEVAIATASQICLQMGQFTEALDYLTRAVELAKSEEEVISAITIRESTKTQIRILRENPELVSKMATSFNLTQ</sequence>
<evidence type="ECO:0000256" key="2">
    <source>
        <dbReference type="ARBA" id="ARBA00022692"/>
    </source>
</evidence>
<protein>
    <submittedName>
        <fullName evidence="11">TOM (Translocase of outer membrane) complex component</fullName>
    </submittedName>
</protein>
<feature type="repeat" description="TPR" evidence="10">
    <location>
        <begin position="59"/>
        <end position="92"/>
    </location>
</feature>
<dbReference type="InterPro" id="IPR011990">
    <property type="entry name" value="TPR-like_helical_dom_sf"/>
</dbReference>
<keyword evidence="3" id="KW-0677">Repeat</keyword>
<evidence type="ECO:0000313" key="12">
    <source>
        <dbReference type="Proteomes" id="UP001150925"/>
    </source>
</evidence>
<dbReference type="PROSITE" id="PS50293">
    <property type="entry name" value="TPR_REGION"/>
    <property type="match status" value="3"/>
</dbReference>
<organism evidence="11 12">
    <name type="scientific">Dispira parvispora</name>
    <dbReference type="NCBI Taxonomy" id="1520584"/>
    <lineage>
        <taxon>Eukaryota</taxon>
        <taxon>Fungi</taxon>
        <taxon>Fungi incertae sedis</taxon>
        <taxon>Zoopagomycota</taxon>
        <taxon>Kickxellomycotina</taxon>
        <taxon>Dimargaritomycetes</taxon>
        <taxon>Dimargaritales</taxon>
        <taxon>Dimargaritaceae</taxon>
        <taxon>Dispira</taxon>
    </lineage>
</organism>
<dbReference type="PANTHER" id="PTHR46208">
    <property type="entry name" value="MITOCHONDRIAL IMPORT RECEPTOR SUBUNIT TOM70"/>
    <property type="match status" value="1"/>
</dbReference>
<dbReference type="PANTHER" id="PTHR46208:SF1">
    <property type="entry name" value="MITOCHONDRIAL IMPORT RECEPTOR SUBUNIT TOM70"/>
    <property type="match status" value="1"/>
</dbReference>
<keyword evidence="4" id="KW-1000">Mitochondrion outer membrane</keyword>
<evidence type="ECO:0000256" key="3">
    <source>
        <dbReference type="ARBA" id="ARBA00022737"/>
    </source>
</evidence>
<keyword evidence="8" id="KW-0472">Membrane</keyword>
<evidence type="ECO:0000256" key="1">
    <source>
        <dbReference type="ARBA" id="ARBA00004572"/>
    </source>
</evidence>
<dbReference type="Pfam" id="PF14559">
    <property type="entry name" value="TPR_19"/>
    <property type="match status" value="1"/>
</dbReference>
<dbReference type="SMART" id="SM00028">
    <property type="entry name" value="TPR"/>
    <property type="match status" value="6"/>
</dbReference>
<name>A0A9W8E4Y6_9FUNG</name>
<dbReference type="OrthoDB" id="2942533at2759"/>
<feature type="repeat" description="TPR" evidence="10">
    <location>
        <begin position="128"/>
        <end position="161"/>
    </location>
</feature>
<reference evidence="11" key="1">
    <citation type="submission" date="2022-07" db="EMBL/GenBank/DDBJ databases">
        <title>Phylogenomic reconstructions and comparative analyses of Kickxellomycotina fungi.</title>
        <authorList>
            <person name="Reynolds N.K."/>
            <person name="Stajich J.E."/>
            <person name="Barry K."/>
            <person name="Grigoriev I.V."/>
            <person name="Crous P."/>
            <person name="Smith M.E."/>
        </authorList>
    </citation>
    <scope>NUCLEOTIDE SEQUENCE</scope>
    <source>
        <strain evidence="11">RSA 1196</strain>
    </source>
</reference>
<keyword evidence="6" id="KW-1133">Transmembrane helix</keyword>
<comment type="similarity">
    <text evidence="9">Belongs to the Tom70 family.</text>
</comment>
<evidence type="ECO:0000256" key="10">
    <source>
        <dbReference type="PROSITE-ProRule" id="PRU00339"/>
    </source>
</evidence>
<evidence type="ECO:0000256" key="5">
    <source>
        <dbReference type="ARBA" id="ARBA00022803"/>
    </source>
</evidence>
<comment type="caution">
    <text evidence="11">The sequence shown here is derived from an EMBL/GenBank/DDBJ whole genome shotgun (WGS) entry which is preliminary data.</text>
</comment>
<gene>
    <name evidence="11" type="primary">TOM70</name>
    <name evidence="11" type="ORF">IWQ62_005180</name>
</gene>
<dbReference type="InterPro" id="IPR013105">
    <property type="entry name" value="TPR_2"/>
</dbReference>
<dbReference type="PROSITE" id="PS50005">
    <property type="entry name" value="TPR"/>
    <property type="match status" value="3"/>
</dbReference>
<dbReference type="Pfam" id="PF00515">
    <property type="entry name" value="TPR_1"/>
    <property type="match status" value="1"/>
</dbReference>
<dbReference type="GO" id="GO:0045039">
    <property type="term" value="P:protein insertion into mitochondrial inner membrane"/>
    <property type="evidence" value="ECO:0007669"/>
    <property type="project" value="TreeGrafter"/>
</dbReference>
<dbReference type="GO" id="GO:0005741">
    <property type="term" value="C:mitochondrial outer membrane"/>
    <property type="evidence" value="ECO:0007669"/>
    <property type="project" value="UniProtKB-SubCell"/>
</dbReference>
<keyword evidence="2" id="KW-0812">Transmembrane</keyword>
<keyword evidence="7" id="KW-0496">Mitochondrion</keyword>
<dbReference type="EMBL" id="JANBPY010002020">
    <property type="protein sequence ID" value="KAJ1957012.1"/>
    <property type="molecule type" value="Genomic_DNA"/>
</dbReference>
<dbReference type="Gene3D" id="1.25.40.10">
    <property type="entry name" value="Tetratricopeptide repeat domain"/>
    <property type="match status" value="1"/>
</dbReference>